<evidence type="ECO:0000313" key="1">
    <source>
        <dbReference type="EMBL" id="QYW01763.1"/>
    </source>
</evidence>
<keyword evidence="2" id="KW-1185">Reference proteome</keyword>
<name>A0AAE7WP01_9CAUD</name>
<proteinExistence type="predicted"/>
<organism evidence="1 2">
    <name type="scientific">Stenotrophomonas phage Ptah</name>
    <dbReference type="NCBI Taxonomy" id="2859657"/>
    <lineage>
        <taxon>Viruses</taxon>
        <taxon>Duplodnaviria</taxon>
        <taxon>Heunggongvirae</taxon>
        <taxon>Uroviricota</taxon>
        <taxon>Caudoviricetes</taxon>
        <taxon>Autographivirales</taxon>
        <taxon>Autonotataviridae</taxon>
        <taxon>Gujervirinae</taxon>
        <taxon>Ponderosavirus</taxon>
        <taxon>Ponderosavirus ptah</taxon>
    </lineage>
</organism>
<gene>
    <name evidence="1" type="ORF">CPT_Ptah_048</name>
</gene>
<accession>A0AAE7WP01</accession>
<dbReference type="Proteomes" id="UP000827959">
    <property type="component" value="Segment"/>
</dbReference>
<protein>
    <submittedName>
        <fullName evidence="1">Uncharacterized protein</fullName>
    </submittedName>
</protein>
<reference evidence="1 2" key="1">
    <citation type="submission" date="2021-06" db="EMBL/GenBank/DDBJ databases">
        <title>Complete genome sequence of Stenotrophomonas maltophilia phage Ptah.</title>
        <authorList>
            <person name="Berg A."/>
            <person name="Tate N."/>
            <person name="Clark J."/>
            <person name="Le T."/>
            <person name="Liu M."/>
            <person name="Burrowes B."/>
        </authorList>
    </citation>
    <scope>NUCLEOTIDE SEQUENCE [LARGE SCALE GENOMIC DNA]</scope>
</reference>
<dbReference type="EMBL" id="MZ326854">
    <property type="protein sequence ID" value="QYW01763.1"/>
    <property type="molecule type" value="Genomic_DNA"/>
</dbReference>
<evidence type="ECO:0000313" key="2">
    <source>
        <dbReference type="Proteomes" id="UP000827959"/>
    </source>
</evidence>
<sequence length="313" mass="34623">MRFDNSAQGLYRTEILRPDGTVRYDSGLHGNMITDNGLNEIGYSLGSFLSDCYVGTGTNPPTAGDTSLQNQVMRASSGNGVATNRKQVSAAPYYSEQTCIWTFDAAAANVTLGEMGTAGNNQTNKILTRSLMKDTEGNPTTVTLLVGEVLRITHVLRLYFDMSEKTGSFKIGSETYNYTARAIRMNDPSYWNMGDTWSYPEFIYAAAVPVDAKWANIGLLTQGLDKSEVSQQLYSTPNGRPTMKGTGVYSYTAPYTVNQANYPLGLRYFYIVSSRSNYRSGPSYGVLLDKAIMKTDKFNLTVTMDISWKRYTP</sequence>